<protein>
    <submittedName>
        <fullName evidence="3">Chemotaxis protein CheX</fullName>
    </submittedName>
</protein>
<evidence type="ECO:0000256" key="1">
    <source>
        <dbReference type="ARBA" id="ARBA00022500"/>
    </source>
</evidence>
<evidence type="ECO:0000313" key="3">
    <source>
        <dbReference type="EMBL" id="OIJ13375.1"/>
    </source>
</evidence>
<gene>
    <name evidence="3" type="ORF">BKP35_09065</name>
</gene>
<reference evidence="3 4" key="1">
    <citation type="submission" date="2016-10" db="EMBL/GenBank/DDBJ databases">
        <title>Draft genome sequences of four alkaliphilic bacteria belonging to the Anaerobacillus genus.</title>
        <authorList>
            <person name="Bassil N.M."/>
            <person name="Lloyd J.R."/>
        </authorList>
    </citation>
    <scope>NUCLEOTIDE SEQUENCE [LARGE SCALE GENOMIC DNA]</scope>
    <source>
        <strain evidence="3 4">DSM 15340</strain>
    </source>
</reference>
<dbReference type="Gene3D" id="3.40.1550.10">
    <property type="entry name" value="CheC-like"/>
    <property type="match status" value="1"/>
</dbReference>
<name>A0A1S2LPM8_9BACI</name>
<keyword evidence="4" id="KW-1185">Reference proteome</keyword>
<dbReference type="GO" id="GO:0006935">
    <property type="term" value="P:chemotaxis"/>
    <property type="evidence" value="ECO:0007669"/>
    <property type="project" value="UniProtKB-KW"/>
</dbReference>
<comment type="caution">
    <text evidence="3">The sequence shown here is derived from an EMBL/GenBank/DDBJ whole genome shotgun (WGS) entry which is preliminary data.</text>
</comment>
<feature type="domain" description="Chemotaxis phosphatase CheX-like" evidence="2">
    <location>
        <begin position="56"/>
        <end position="134"/>
    </location>
</feature>
<dbReference type="SUPFAM" id="SSF103039">
    <property type="entry name" value="CheC-like"/>
    <property type="match status" value="1"/>
</dbReference>
<dbReference type="InterPro" id="IPR038756">
    <property type="entry name" value="CheX-like"/>
</dbReference>
<dbReference type="PANTHER" id="PTHR39452">
    <property type="entry name" value="CHEY-P PHOSPHATASE CHEX"/>
    <property type="match status" value="1"/>
</dbReference>
<dbReference type="AlphaFoldDB" id="A0A1S2LPM8"/>
<dbReference type="EMBL" id="MLQQ01000017">
    <property type="protein sequence ID" value="OIJ13375.1"/>
    <property type="molecule type" value="Genomic_DNA"/>
</dbReference>
<evidence type="ECO:0000259" key="2">
    <source>
        <dbReference type="Pfam" id="PF13690"/>
    </source>
</evidence>
<keyword evidence="1" id="KW-0145">Chemotaxis</keyword>
<dbReference type="Pfam" id="PF13690">
    <property type="entry name" value="CheX"/>
    <property type="match status" value="1"/>
</dbReference>
<evidence type="ECO:0000313" key="4">
    <source>
        <dbReference type="Proteomes" id="UP000180098"/>
    </source>
</evidence>
<proteinExistence type="predicted"/>
<dbReference type="InterPro" id="IPR028051">
    <property type="entry name" value="CheX-like_dom"/>
</dbReference>
<dbReference type="CDD" id="cd17906">
    <property type="entry name" value="CheX"/>
    <property type="match status" value="1"/>
</dbReference>
<dbReference type="Proteomes" id="UP000180098">
    <property type="component" value="Unassembled WGS sequence"/>
</dbReference>
<dbReference type="PANTHER" id="PTHR39452:SF1">
    <property type="entry name" value="CHEY-P PHOSPHATASE CHEX"/>
    <property type="match status" value="1"/>
</dbReference>
<sequence>MKSKGDGILLNVTEKKEQTITQLLNGTIKSIKSIVPLKLNLQKPVISGEVLKLKFGVLIGITGDAKGKMVITGDTETFGIIGETMFGMPLEGDMLVSFSGELGNMIAGGLSTNINEQGIITDITSPTILQGNTTLTGYEKALRVPISIENAGALNIYLLLD</sequence>
<organism evidence="3 4">
    <name type="scientific">Anaerobacillus arseniciselenatis</name>
    <dbReference type="NCBI Taxonomy" id="85682"/>
    <lineage>
        <taxon>Bacteria</taxon>
        <taxon>Bacillati</taxon>
        <taxon>Bacillota</taxon>
        <taxon>Bacilli</taxon>
        <taxon>Bacillales</taxon>
        <taxon>Bacillaceae</taxon>
        <taxon>Anaerobacillus</taxon>
    </lineage>
</organism>
<dbReference type="InterPro" id="IPR028976">
    <property type="entry name" value="CheC-like_sf"/>
</dbReference>
<accession>A0A1S2LPM8</accession>